<dbReference type="InterPro" id="IPR014777">
    <property type="entry name" value="4pyrrole_Mease_sub1"/>
</dbReference>
<dbReference type="Gene3D" id="3.40.1010.10">
    <property type="entry name" value="Cobalt-precorrin-4 Transmethylase, Domain 1"/>
    <property type="match status" value="1"/>
</dbReference>
<protein>
    <recommendedName>
        <fullName evidence="1">Tetrapyrrole methylase domain-containing protein</fullName>
    </recommendedName>
</protein>
<dbReference type="Proteomes" id="UP000568664">
    <property type="component" value="Unassembled WGS sequence"/>
</dbReference>
<dbReference type="CDD" id="cd19916">
    <property type="entry name" value="OphMA_like"/>
    <property type="match status" value="1"/>
</dbReference>
<dbReference type="RefSeq" id="WP_169076539.1">
    <property type="nucleotide sequence ID" value="NZ_JABBXH010000007.1"/>
</dbReference>
<dbReference type="SUPFAM" id="SSF53790">
    <property type="entry name" value="Tetrapyrrole methylase"/>
    <property type="match status" value="1"/>
</dbReference>
<evidence type="ECO:0000259" key="1">
    <source>
        <dbReference type="Pfam" id="PF00590"/>
    </source>
</evidence>
<gene>
    <name evidence="2" type="ORF">HII17_16810</name>
</gene>
<comment type="caution">
    <text evidence="2">The sequence shown here is derived from an EMBL/GenBank/DDBJ whole genome shotgun (WGS) entry which is preliminary data.</text>
</comment>
<dbReference type="EMBL" id="JABBXH010000007">
    <property type="protein sequence ID" value="NMP33216.1"/>
    <property type="molecule type" value="Genomic_DNA"/>
</dbReference>
<proteinExistence type="predicted"/>
<dbReference type="GO" id="GO:0008168">
    <property type="term" value="F:methyltransferase activity"/>
    <property type="evidence" value="ECO:0007669"/>
    <property type="project" value="InterPro"/>
</dbReference>
<accession>A0A7Y0Q8H0</accession>
<dbReference type="InterPro" id="IPR000878">
    <property type="entry name" value="4pyrrol_Mease"/>
</dbReference>
<dbReference type="Pfam" id="PF00590">
    <property type="entry name" value="TP_methylase"/>
    <property type="match status" value="1"/>
</dbReference>
<evidence type="ECO:0000313" key="2">
    <source>
        <dbReference type="EMBL" id="NMP33216.1"/>
    </source>
</evidence>
<keyword evidence="3" id="KW-1185">Reference proteome</keyword>
<name>A0A7Y0Q8H0_9GAMM</name>
<dbReference type="InterPro" id="IPR035996">
    <property type="entry name" value="4pyrrol_Methylase_sf"/>
</dbReference>
<evidence type="ECO:0000313" key="3">
    <source>
        <dbReference type="Proteomes" id="UP000568664"/>
    </source>
</evidence>
<sequence length="270" mass="30222">MSGSLVCVGLGMKLGAHISPISKSHIEQADVVFSLASNGVIEQWVDEMNPNVISLQPYYQEGKSRNITYKEMIDAILQEVKAGKKVVGAFYGHPGVFAFVPHKAIEIAQNEGFNAYMEPGISAEDCLFADLAIDPGKYGYQQYETSQFMFYQRLIDPSAYLVLWQVGVAGDRSLEKHNTGSAHRQILVELLLNTYPADHKVILYQAKVLPTDKIRSDEILLKDIVSADLFMHTTLVIPPSEKMKPNNKILAELERLEEQNNYAPHLKVIK</sequence>
<feature type="domain" description="Tetrapyrrole methylase" evidence="1">
    <location>
        <begin position="5"/>
        <end position="141"/>
    </location>
</feature>
<dbReference type="AlphaFoldDB" id="A0A7Y0Q8H0"/>
<reference evidence="2 3" key="1">
    <citation type="submission" date="2020-04" db="EMBL/GenBank/DDBJ databases">
        <title>Thalassotalea sp. M1531, isolated from the surface of marine red alga.</title>
        <authorList>
            <person name="Pang L."/>
            <person name="Lu D.-C."/>
        </authorList>
    </citation>
    <scope>NUCLEOTIDE SEQUENCE [LARGE SCALE GENOMIC DNA]</scope>
    <source>
        <strain evidence="2 3">M1531</strain>
    </source>
</reference>
<organism evidence="2 3">
    <name type="scientific">Thalassotalea algicola</name>
    <dbReference type="NCBI Taxonomy" id="2716224"/>
    <lineage>
        <taxon>Bacteria</taxon>
        <taxon>Pseudomonadati</taxon>
        <taxon>Pseudomonadota</taxon>
        <taxon>Gammaproteobacteria</taxon>
        <taxon>Alteromonadales</taxon>
        <taxon>Colwelliaceae</taxon>
        <taxon>Thalassotalea</taxon>
    </lineage>
</organism>